<comment type="function">
    <text evidence="5 7">Catalyzes the condensation of carbamoyl phosphate and aspartate to form carbamoyl aspartate and inorganic phosphate, the committed step in the de novo pyrimidine nucleotide biosynthesis pathway.</text>
</comment>
<evidence type="ECO:0000256" key="5">
    <source>
        <dbReference type="ARBA" id="ARBA00043884"/>
    </source>
</evidence>
<evidence type="ECO:0000259" key="9">
    <source>
        <dbReference type="Pfam" id="PF02729"/>
    </source>
</evidence>
<evidence type="ECO:0000256" key="3">
    <source>
        <dbReference type="ARBA" id="ARBA00022679"/>
    </source>
</evidence>
<feature type="binding site" evidence="7">
    <location>
        <position position="137"/>
    </location>
    <ligand>
        <name>carbamoyl phosphate</name>
        <dbReference type="ChEBI" id="CHEBI:58228"/>
    </ligand>
</feature>
<dbReference type="PANTHER" id="PTHR45753">
    <property type="entry name" value="ORNITHINE CARBAMOYLTRANSFERASE, MITOCHONDRIAL"/>
    <property type="match status" value="1"/>
</dbReference>
<evidence type="ECO:0000256" key="6">
    <source>
        <dbReference type="ARBA" id="ARBA00048859"/>
    </source>
</evidence>
<evidence type="ECO:0000259" key="8">
    <source>
        <dbReference type="Pfam" id="PF00185"/>
    </source>
</evidence>
<feature type="binding site" evidence="7">
    <location>
        <position position="54"/>
    </location>
    <ligand>
        <name>carbamoyl phosphate</name>
        <dbReference type="ChEBI" id="CHEBI:58228"/>
    </ligand>
</feature>
<organism evidence="10 11">
    <name type="scientific">Fructobacillus papyrifericola</name>
    <dbReference type="NCBI Taxonomy" id="2713172"/>
    <lineage>
        <taxon>Bacteria</taxon>
        <taxon>Bacillati</taxon>
        <taxon>Bacillota</taxon>
        <taxon>Bacilli</taxon>
        <taxon>Lactobacillales</taxon>
        <taxon>Lactobacillaceae</taxon>
        <taxon>Fructobacillus</taxon>
    </lineage>
</organism>
<evidence type="ECO:0000256" key="7">
    <source>
        <dbReference type="HAMAP-Rule" id="MF_00001"/>
    </source>
</evidence>
<feature type="binding site" evidence="7">
    <location>
        <position position="262"/>
    </location>
    <ligand>
        <name>carbamoyl phosphate</name>
        <dbReference type="ChEBI" id="CHEBI:58228"/>
    </ligand>
</feature>
<evidence type="ECO:0000313" key="11">
    <source>
        <dbReference type="Proteomes" id="UP000735205"/>
    </source>
</evidence>
<dbReference type="NCBIfam" id="TIGR00670">
    <property type="entry name" value="asp_carb_tr"/>
    <property type="match status" value="1"/>
</dbReference>
<dbReference type="Gene3D" id="3.40.50.1370">
    <property type="entry name" value="Aspartate/ornithine carbamoyltransferase"/>
    <property type="match status" value="2"/>
</dbReference>
<dbReference type="PROSITE" id="PS00097">
    <property type="entry name" value="CARBAMOYLTRANSFERASE"/>
    <property type="match status" value="1"/>
</dbReference>
<sequence>MAVEVENMVDLADLSKEDLLALVDLALAYQDGQAVPTLKRAVSVANLFFENSTRTVTSFQMAEQRLGLQRFDVNVNGSSVKKGESLADTVKTVQAIGMDLAVIRHTQTGWYKDLVQDDRIQLSMVNAGDGAGVHPSQTLLDLMTIKKAFGHFQGIRVAIVGDLSHSRVAKSDAKIFKELGMELTFAGPKAWWSEDLAAYGSFKMVDELLPEVDVFMCLRVQLERMQAAGVATYTASDYHEAYGLTKERAKHLKDSAIIMHPAPVNRGVEIDSDLVESEHSRIFAQMQNGVYARMAILSRILEKRGLVEKKS</sequence>
<comment type="pathway">
    <text evidence="1 7">Pyrimidine metabolism; UMP biosynthesis via de novo pathway; (S)-dihydroorotate from bicarbonate: step 2/3.</text>
</comment>
<dbReference type="InterPro" id="IPR006131">
    <property type="entry name" value="Asp_carbamoyltransf_Asp/Orn-bd"/>
</dbReference>
<dbReference type="Pfam" id="PF02729">
    <property type="entry name" value="OTCace_N"/>
    <property type="match status" value="1"/>
</dbReference>
<keyword evidence="3 7" id="KW-0808">Transferase</keyword>
<evidence type="ECO:0000256" key="2">
    <source>
        <dbReference type="ARBA" id="ARBA00008896"/>
    </source>
</evidence>
<dbReference type="InterPro" id="IPR002082">
    <property type="entry name" value="Asp_carbamoyltransf"/>
</dbReference>
<dbReference type="Proteomes" id="UP000735205">
    <property type="component" value="Unassembled WGS sequence"/>
</dbReference>
<dbReference type="PRINTS" id="PR00101">
    <property type="entry name" value="ATCASE"/>
</dbReference>
<feature type="binding site" evidence="7">
    <location>
        <position position="219"/>
    </location>
    <ligand>
        <name>L-aspartate</name>
        <dbReference type="ChEBI" id="CHEBI:29991"/>
    </ligand>
</feature>
<feature type="binding site" evidence="7">
    <location>
        <position position="55"/>
    </location>
    <ligand>
        <name>carbamoyl phosphate</name>
        <dbReference type="ChEBI" id="CHEBI:58228"/>
    </ligand>
</feature>
<dbReference type="InterPro" id="IPR006130">
    <property type="entry name" value="Asp/Orn_carbamoylTrfase"/>
</dbReference>
<comment type="subunit">
    <text evidence="7">Heterododecamer (2C3:3R2) of six catalytic PyrB chains organized as two trimers (C3), and six regulatory PyrI chains organized as three dimers (R2).</text>
</comment>
<comment type="catalytic activity">
    <reaction evidence="6 7">
        <text>carbamoyl phosphate + L-aspartate = N-carbamoyl-L-aspartate + phosphate + H(+)</text>
        <dbReference type="Rhea" id="RHEA:20013"/>
        <dbReference type="ChEBI" id="CHEBI:15378"/>
        <dbReference type="ChEBI" id="CHEBI:29991"/>
        <dbReference type="ChEBI" id="CHEBI:32814"/>
        <dbReference type="ChEBI" id="CHEBI:43474"/>
        <dbReference type="ChEBI" id="CHEBI:58228"/>
        <dbReference type="EC" id="2.1.3.2"/>
    </reaction>
</comment>
<dbReference type="EC" id="2.1.3.2" evidence="7"/>
<gene>
    <name evidence="7" type="primary">pyrB</name>
    <name evidence="10" type="ORF">G6R28_00290</name>
</gene>
<dbReference type="PRINTS" id="PR00100">
    <property type="entry name" value="AOTCASE"/>
</dbReference>
<dbReference type="PANTHER" id="PTHR45753:SF6">
    <property type="entry name" value="ASPARTATE CARBAMOYLTRANSFERASE"/>
    <property type="match status" value="1"/>
</dbReference>
<protein>
    <recommendedName>
        <fullName evidence="7">Aspartate carbamoyltransferase</fullName>
        <ecNumber evidence="7">2.1.3.2</ecNumber>
    </recommendedName>
    <alternativeName>
        <fullName evidence="7">Aspartate transcarbamylase</fullName>
        <shortName evidence="7">ATCase</shortName>
    </alternativeName>
</protein>
<dbReference type="GO" id="GO:0004070">
    <property type="term" value="F:aspartate carbamoyltransferase activity"/>
    <property type="evidence" value="ECO:0007669"/>
    <property type="project" value="UniProtKB-EC"/>
</dbReference>
<dbReference type="Pfam" id="PF00185">
    <property type="entry name" value="OTCace"/>
    <property type="match status" value="1"/>
</dbReference>
<proteinExistence type="inferred from homology"/>
<evidence type="ECO:0000313" key="10">
    <source>
        <dbReference type="EMBL" id="MBS9335674.1"/>
    </source>
</evidence>
<feature type="binding site" evidence="7">
    <location>
        <position position="167"/>
    </location>
    <ligand>
        <name>L-aspartate</name>
        <dbReference type="ChEBI" id="CHEBI:29991"/>
    </ligand>
</feature>
<feature type="binding site" evidence="7">
    <location>
        <position position="263"/>
    </location>
    <ligand>
        <name>carbamoyl phosphate</name>
        <dbReference type="ChEBI" id="CHEBI:58228"/>
    </ligand>
</feature>
<feature type="domain" description="Aspartate/ornithine carbamoyltransferase Asp/Orn-binding" evidence="8">
    <location>
        <begin position="153"/>
        <end position="298"/>
    </location>
</feature>
<feature type="binding site" evidence="7">
    <location>
        <position position="82"/>
    </location>
    <ligand>
        <name>L-aspartate</name>
        <dbReference type="ChEBI" id="CHEBI:29991"/>
    </ligand>
</feature>
<comment type="similarity">
    <text evidence="2 7">Belongs to the aspartate/ornithine carbamoyltransferase superfamily. ATCase family.</text>
</comment>
<keyword evidence="11" id="KW-1185">Reference proteome</keyword>
<dbReference type="RefSeq" id="WP_213792252.1">
    <property type="nucleotide sequence ID" value="NZ_JAAMFJ010000001.1"/>
</dbReference>
<reference evidence="10 11" key="1">
    <citation type="submission" date="2020-02" db="EMBL/GenBank/DDBJ databases">
        <title>Fructobacillus sp. isolated from paper mulberry of Taiwan.</title>
        <authorList>
            <person name="Lin S.-T."/>
        </authorList>
    </citation>
    <scope>NUCLEOTIDE SEQUENCE [LARGE SCALE GENOMIC DNA]</scope>
    <source>
        <strain evidence="10 11">M1-21</strain>
    </source>
</reference>
<accession>A0ABS5QR49</accession>
<name>A0ABS5QR49_9LACO</name>
<dbReference type="EMBL" id="JAAMFJ010000001">
    <property type="protein sequence ID" value="MBS9335674.1"/>
    <property type="molecule type" value="Genomic_DNA"/>
</dbReference>
<evidence type="ECO:0000256" key="1">
    <source>
        <dbReference type="ARBA" id="ARBA00004852"/>
    </source>
</evidence>
<dbReference type="NCBIfam" id="NF002032">
    <property type="entry name" value="PRK00856.1"/>
    <property type="match status" value="1"/>
</dbReference>
<feature type="binding site" evidence="7">
    <location>
        <position position="134"/>
    </location>
    <ligand>
        <name>carbamoyl phosphate</name>
        <dbReference type="ChEBI" id="CHEBI:58228"/>
    </ligand>
</feature>
<dbReference type="InterPro" id="IPR036901">
    <property type="entry name" value="Asp/Orn_carbamoylTrfase_sf"/>
</dbReference>
<feature type="domain" description="Aspartate/ornithine carbamoyltransferase carbamoyl-P binding" evidence="9">
    <location>
        <begin position="7"/>
        <end position="146"/>
    </location>
</feature>
<dbReference type="InterPro" id="IPR006132">
    <property type="entry name" value="Asp/Orn_carbamoyltranf_P-bd"/>
</dbReference>
<keyword evidence="4 7" id="KW-0665">Pyrimidine biosynthesis</keyword>
<evidence type="ECO:0000256" key="4">
    <source>
        <dbReference type="ARBA" id="ARBA00022975"/>
    </source>
</evidence>
<comment type="caution">
    <text evidence="10">The sequence shown here is derived from an EMBL/GenBank/DDBJ whole genome shotgun (WGS) entry which is preliminary data.</text>
</comment>
<feature type="binding site" evidence="7">
    <location>
        <position position="104"/>
    </location>
    <ligand>
        <name>carbamoyl phosphate</name>
        <dbReference type="ChEBI" id="CHEBI:58228"/>
    </ligand>
</feature>
<dbReference type="HAMAP" id="MF_00001">
    <property type="entry name" value="Asp_carb_tr"/>
    <property type="match status" value="1"/>
</dbReference>
<dbReference type="SUPFAM" id="SSF53671">
    <property type="entry name" value="Aspartate/ornithine carbamoyltransferase"/>
    <property type="match status" value="1"/>
</dbReference>